<protein>
    <recommendedName>
        <fullName evidence="6">Cyclic di-GMP phosphodiesterase Gmr</fullName>
    </recommendedName>
</protein>
<dbReference type="PANTHER" id="PTHR44757">
    <property type="entry name" value="DIGUANYLATE CYCLASE DGCP"/>
    <property type="match status" value="1"/>
</dbReference>
<evidence type="ECO:0000259" key="1">
    <source>
        <dbReference type="PROSITE" id="PS50112"/>
    </source>
</evidence>
<dbReference type="Pfam" id="PF00990">
    <property type="entry name" value="GGDEF"/>
    <property type="match status" value="1"/>
</dbReference>
<dbReference type="InterPro" id="IPR029787">
    <property type="entry name" value="Nucleotide_cyclase"/>
</dbReference>
<feature type="domain" description="GGDEF" evidence="3">
    <location>
        <begin position="185"/>
        <end position="317"/>
    </location>
</feature>
<feature type="domain" description="PAS" evidence="1">
    <location>
        <begin position="32"/>
        <end position="102"/>
    </location>
</feature>
<dbReference type="PROSITE" id="PS50883">
    <property type="entry name" value="EAL"/>
    <property type="match status" value="1"/>
</dbReference>
<evidence type="ECO:0000313" key="5">
    <source>
        <dbReference type="Proteomes" id="UP001161325"/>
    </source>
</evidence>
<sequence length="616" mass="65464">MTHDPASSAASLPLPLHAAPTARGEPAAGLADGARLRALFELHVDGVLALDDRGRIGEANPAAVALLGIPAAELLGRDVLSLMTAEDCPRCEERLGAALQGTAQSWEANLETHDGRRAVQLAAVPIVENGVTTGAFLVAHDVTSHRTLEAQLAHRAFHDPLTGLANRALFRDRVEQALARDPTGEHVAVIFVDLDDFKKVNDTQGHAAGDALLVRVAALLVDSTRGCDLIARFGGDEFAVLLGRIAQRDHVDAVAARIAAALRRPIALPLRDVVVGASLGIAHGRPGIDADELLKDADLAMYRTKAASQGHVSKYAAGAQALVEEREAMHEDLRRALEGDPAGGRLSLVYQPVVELASGRVSTYEALARWWHPAHGEVPPSTFVPLAEETGLVVALGRWVLRAACAQLRRWEAAAPNAERPTVRVNLSRCELEQPTLLRDVADALDHAGVSGAQLTLELPEAAVMRRPEEALVTLHGLRELGVRLAIDDFGTAASSLGHLQRFPVDELKIDRGFVDAAPEDADAEAVVRSMVALGRALHLRMVAEGVERPAQRAWLADVGCEFAQGYLFAPPGAPADVHGSASDDAPHAMPHAMPHAVRAPRDIPREPVHGSTAPA</sequence>
<evidence type="ECO:0000313" key="4">
    <source>
        <dbReference type="EMBL" id="GLC24060.1"/>
    </source>
</evidence>
<dbReference type="SUPFAM" id="SSF55073">
    <property type="entry name" value="Nucleotide cyclase"/>
    <property type="match status" value="1"/>
</dbReference>
<dbReference type="SMART" id="SM00267">
    <property type="entry name" value="GGDEF"/>
    <property type="match status" value="1"/>
</dbReference>
<dbReference type="NCBIfam" id="TIGR00229">
    <property type="entry name" value="sensory_box"/>
    <property type="match status" value="1"/>
</dbReference>
<dbReference type="SUPFAM" id="SSF141868">
    <property type="entry name" value="EAL domain-like"/>
    <property type="match status" value="1"/>
</dbReference>
<dbReference type="RefSeq" id="WP_284348506.1">
    <property type="nucleotide sequence ID" value="NZ_BRXS01000001.1"/>
</dbReference>
<dbReference type="Gene3D" id="3.30.70.270">
    <property type="match status" value="1"/>
</dbReference>
<dbReference type="NCBIfam" id="TIGR00254">
    <property type="entry name" value="GGDEF"/>
    <property type="match status" value="1"/>
</dbReference>
<accession>A0AA37QD11</accession>
<proteinExistence type="predicted"/>
<keyword evidence="5" id="KW-1185">Reference proteome</keyword>
<dbReference type="InterPro" id="IPR052155">
    <property type="entry name" value="Biofilm_reg_signaling"/>
</dbReference>
<dbReference type="Pfam" id="PF08448">
    <property type="entry name" value="PAS_4"/>
    <property type="match status" value="1"/>
</dbReference>
<name>A0AA37QD11_9BACT</name>
<dbReference type="PROSITE" id="PS50112">
    <property type="entry name" value="PAS"/>
    <property type="match status" value="1"/>
</dbReference>
<dbReference type="CDD" id="cd01948">
    <property type="entry name" value="EAL"/>
    <property type="match status" value="1"/>
</dbReference>
<dbReference type="SUPFAM" id="SSF55785">
    <property type="entry name" value="PYP-like sensor domain (PAS domain)"/>
    <property type="match status" value="1"/>
</dbReference>
<reference evidence="4" key="1">
    <citation type="submission" date="2022-08" db="EMBL/GenBank/DDBJ databases">
        <title>Draft genome sequencing of Roseisolibacter agri AW1220.</title>
        <authorList>
            <person name="Tobiishi Y."/>
            <person name="Tonouchi A."/>
        </authorList>
    </citation>
    <scope>NUCLEOTIDE SEQUENCE</scope>
    <source>
        <strain evidence="4">AW1220</strain>
    </source>
</reference>
<dbReference type="PANTHER" id="PTHR44757:SF2">
    <property type="entry name" value="BIOFILM ARCHITECTURE MAINTENANCE PROTEIN MBAA"/>
    <property type="match status" value="1"/>
</dbReference>
<evidence type="ECO:0000259" key="2">
    <source>
        <dbReference type="PROSITE" id="PS50883"/>
    </source>
</evidence>
<dbReference type="InterPro" id="IPR035965">
    <property type="entry name" value="PAS-like_dom_sf"/>
</dbReference>
<dbReference type="InterPro" id="IPR043128">
    <property type="entry name" value="Rev_trsase/Diguanyl_cyclase"/>
</dbReference>
<gene>
    <name evidence="4" type="ORF">rosag_05730</name>
</gene>
<dbReference type="InterPro" id="IPR001633">
    <property type="entry name" value="EAL_dom"/>
</dbReference>
<dbReference type="Pfam" id="PF00563">
    <property type="entry name" value="EAL"/>
    <property type="match status" value="1"/>
</dbReference>
<dbReference type="InterPro" id="IPR013656">
    <property type="entry name" value="PAS_4"/>
</dbReference>
<dbReference type="SMART" id="SM00091">
    <property type="entry name" value="PAS"/>
    <property type="match status" value="1"/>
</dbReference>
<dbReference type="CDD" id="cd01949">
    <property type="entry name" value="GGDEF"/>
    <property type="match status" value="1"/>
</dbReference>
<organism evidence="4 5">
    <name type="scientific">Roseisolibacter agri</name>
    <dbReference type="NCBI Taxonomy" id="2014610"/>
    <lineage>
        <taxon>Bacteria</taxon>
        <taxon>Pseudomonadati</taxon>
        <taxon>Gemmatimonadota</taxon>
        <taxon>Gemmatimonadia</taxon>
        <taxon>Gemmatimonadales</taxon>
        <taxon>Gemmatimonadaceae</taxon>
        <taxon>Roseisolibacter</taxon>
    </lineage>
</organism>
<dbReference type="CDD" id="cd00130">
    <property type="entry name" value="PAS"/>
    <property type="match status" value="1"/>
</dbReference>
<dbReference type="InterPro" id="IPR035919">
    <property type="entry name" value="EAL_sf"/>
</dbReference>
<dbReference type="InterPro" id="IPR000160">
    <property type="entry name" value="GGDEF_dom"/>
</dbReference>
<evidence type="ECO:0000259" key="3">
    <source>
        <dbReference type="PROSITE" id="PS50887"/>
    </source>
</evidence>
<dbReference type="AlphaFoldDB" id="A0AA37QD11"/>
<dbReference type="PROSITE" id="PS50887">
    <property type="entry name" value="GGDEF"/>
    <property type="match status" value="1"/>
</dbReference>
<evidence type="ECO:0008006" key="6">
    <source>
        <dbReference type="Google" id="ProtNLM"/>
    </source>
</evidence>
<dbReference type="SMART" id="SM00052">
    <property type="entry name" value="EAL"/>
    <property type="match status" value="1"/>
</dbReference>
<dbReference type="Gene3D" id="3.30.450.20">
    <property type="entry name" value="PAS domain"/>
    <property type="match status" value="1"/>
</dbReference>
<feature type="domain" description="EAL" evidence="2">
    <location>
        <begin position="326"/>
        <end position="586"/>
    </location>
</feature>
<dbReference type="InterPro" id="IPR000014">
    <property type="entry name" value="PAS"/>
</dbReference>
<comment type="caution">
    <text evidence="4">The sequence shown here is derived from an EMBL/GenBank/DDBJ whole genome shotgun (WGS) entry which is preliminary data.</text>
</comment>
<dbReference type="Proteomes" id="UP001161325">
    <property type="component" value="Unassembled WGS sequence"/>
</dbReference>
<dbReference type="EMBL" id="BRXS01000001">
    <property type="protein sequence ID" value="GLC24060.1"/>
    <property type="molecule type" value="Genomic_DNA"/>
</dbReference>
<dbReference type="Gene3D" id="3.20.20.450">
    <property type="entry name" value="EAL domain"/>
    <property type="match status" value="1"/>
</dbReference>